<feature type="transmembrane region" description="Helical" evidence="11">
    <location>
        <begin position="136"/>
        <end position="158"/>
    </location>
</feature>
<keyword evidence="9" id="KW-0807">Transducer</keyword>
<feature type="transmembrane region" description="Helical" evidence="11">
    <location>
        <begin position="225"/>
        <end position="247"/>
    </location>
</feature>
<evidence type="ECO:0000256" key="4">
    <source>
        <dbReference type="ARBA" id="ARBA00022692"/>
    </source>
</evidence>
<dbReference type="PROSITE" id="PS50262">
    <property type="entry name" value="G_PROTEIN_RECEP_F1_2"/>
    <property type="match status" value="1"/>
</dbReference>
<accession>A0AAJ7DV70</accession>
<evidence type="ECO:0000256" key="6">
    <source>
        <dbReference type="ARBA" id="ARBA00023040"/>
    </source>
</evidence>
<feature type="compositionally biased region" description="Acidic residues" evidence="10">
    <location>
        <begin position="404"/>
        <end position="415"/>
    </location>
</feature>
<dbReference type="SUPFAM" id="SSF81321">
    <property type="entry name" value="Family A G protein-coupled receptor-like"/>
    <property type="match status" value="1"/>
</dbReference>
<evidence type="ECO:0000256" key="2">
    <source>
        <dbReference type="ARBA" id="ARBA00010663"/>
    </source>
</evidence>
<dbReference type="GO" id="GO:0005886">
    <property type="term" value="C:plasma membrane"/>
    <property type="evidence" value="ECO:0007669"/>
    <property type="project" value="UniProtKB-SubCell"/>
</dbReference>
<evidence type="ECO:0000256" key="11">
    <source>
        <dbReference type="SAM" id="Phobius"/>
    </source>
</evidence>
<keyword evidence="5 11" id="KW-1133">Transmembrane helix</keyword>
<evidence type="ECO:0000256" key="1">
    <source>
        <dbReference type="ARBA" id="ARBA00004651"/>
    </source>
</evidence>
<comment type="subcellular location">
    <subcellularLocation>
        <location evidence="1">Cell membrane</location>
        <topology evidence="1">Multi-pass membrane protein</topology>
    </subcellularLocation>
</comment>
<keyword evidence="8" id="KW-0675">Receptor</keyword>
<name>A0AAJ7DV70_9HYME</name>
<feature type="transmembrane region" description="Helical" evidence="11">
    <location>
        <begin position="63"/>
        <end position="83"/>
    </location>
</feature>
<dbReference type="GeneID" id="105361982"/>
<dbReference type="CDD" id="cd00637">
    <property type="entry name" value="7tm_classA_rhodopsin-like"/>
    <property type="match status" value="1"/>
</dbReference>
<evidence type="ECO:0000256" key="7">
    <source>
        <dbReference type="ARBA" id="ARBA00023136"/>
    </source>
</evidence>
<proteinExistence type="inferred from homology"/>
<dbReference type="InterPro" id="IPR000276">
    <property type="entry name" value="GPCR_Rhodpsn"/>
</dbReference>
<keyword evidence="13" id="KW-1185">Reference proteome</keyword>
<feature type="transmembrane region" description="Helical" evidence="11">
    <location>
        <begin position="29"/>
        <end position="51"/>
    </location>
</feature>
<reference evidence="14" key="1">
    <citation type="submission" date="2025-08" db="UniProtKB">
        <authorList>
            <consortium name="RefSeq"/>
        </authorList>
    </citation>
    <scope>IDENTIFICATION</scope>
</reference>
<feature type="region of interest" description="Disordered" evidence="10">
    <location>
        <begin position="404"/>
        <end position="429"/>
    </location>
</feature>
<dbReference type="AlphaFoldDB" id="A0AAJ7DV70"/>
<dbReference type="Proteomes" id="UP000695007">
    <property type="component" value="Unplaced"/>
</dbReference>
<feature type="region of interest" description="Disordered" evidence="10">
    <location>
        <begin position="442"/>
        <end position="462"/>
    </location>
</feature>
<dbReference type="Gene3D" id="1.20.1070.10">
    <property type="entry name" value="Rhodopsin 7-helix transmembrane proteins"/>
    <property type="match status" value="2"/>
</dbReference>
<evidence type="ECO:0000256" key="10">
    <source>
        <dbReference type="SAM" id="MobiDB-lite"/>
    </source>
</evidence>
<dbReference type="PANTHER" id="PTHR22752">
    <property type="entry name" value="G PROTEIN-COUPLED RECEPTOR"/>
    <property type="match status" value="1"/>
</dbReference>
<keyword evidence="3" id="KW-1003">Cell membrane</keyword>
<dbReference type="PRINTS" id="PR00237">
    <property type="entry name" value="GPCRRHODOPSN"/>
</dbReference>
<evidence type="ECO:0000256" key="5">
    <source>
        <dbReference type="ARBA" id="ARBA00022989"/>
    </source>
</evidence>
<comment type="similarity">
    <text evidence="2">Belongs to the G-protein coupled receptor 1 family.</text>
</comment>
<keyword evidence="7 11" id="KW-0472">Membrane</keyword>
<evidence type="ECO:0000256" key="9">
    <source>
        <dbReference type="ARBA" id="ARBA00023224"/>
    </source>
</evidence>
<gene>
    <name evidence="14" type="primary">LOC105361982</name>
</gene>
<organism evidence="13 14">
    <name type="scientific">Ceratosolen solmsi marchali</name>
    <dbReference type="NCBI Taxonomy" id="326594"/>
    <lineage>
        <taxon>Eukaryota</taxon>
        <taxon>Metazoa</taxon>
        <taxon>Ecdysozoa</taxon>
        <taxon>Arthropoda</taxon>
        <taxon>Hexapoda</taxon>
        <taxon>Insecta</taxon>
        <taxon>Pterygota</taxon>
        <taxon>Neoptera</taxon>
        <taxon>Endopterygota</taxon>
        <taxon>Hymenoptera</taxon>
        <taxon>Apocrita</taxon>
        <taxon>Proctotrupomorpha</taxon>
        <taxon>Chalcidoidea</taxon>
        <taxon>Agaonidae</taxon>
        <taxon>Agaoninae</taxon>
        <taxon>Ceratosolen</taxon>
    </lineage>
</organism>
<dbReference type="GO" id="GO:0004930">
    <property type="term" value="F:G protein-coupled receptor activity"/>
    <property type="evidence" value="ECO:0007669"/>
    <property type="project" value="UniProtKB-KW"/>
</dbReference>
<feature type="transmembrane region" description="Helical" evidence="11">
    <location>
        <begin position="505"/>
        <end position="530"/>
    </location>
</feature>
<protein>
    <submittedName>
        <fullName evidence="14">Uncharacterized protein LOC105361982</fullName>
    </submittedName>
</protein>
<dbReference type="RefSeq" id="XP_011497608.1">
    <property type="nucleotide sequence ID" value="XM_011499306.1"/>
</dbReference>
<keyword evidence="6" id="KW-0297">G-protein coupled receptor</keyword>
<feature type="domain" description="G-protein coupled receptors family 1 profile" evidence="12">
    <location>
        <begin position="42"/>
        <end position="567"/>
    </location>
</feature>
<sequence length="680" mass="74500">MDGGSTEDAGAGPFAGLGGLERWRTHSRIAAWCLVLCGSMLLNATLLVAFIRRPGLRTISNRFVMNLIASNLLAVIVLAALLIMESRGGATSLCGPSEGATALVTTSSILSVLLIGVDQYLAIVDPLRYRARIDKLRCGLLILASWLVALGFGAIASLNPQPRSLWRLCRPSDDEDDIGGDDEEASAELSVQESLVLDGNVTESADLEILGEISLRRASATYGRIYALTYALLGYLAPFLAIVWIYFSIYRAARNNSERTRRTGSRPVLSSGSFCEEAPPPPPAFLYPFDDSRRVPKISSLSSIDESVEANATSGLIESQASKVVETAQTVVFTVGVATHCHNEDGDAYEDADDNTKESTESTVPIIAPVPEEDFLAGSAEHQQESTYGRMMLGCEKHPYEYEDELEDSSEEEEEAVSKGNVERPLGPTAGAALSVNFDLEEKHREPSGPRPPIVTVTPPALRPTAPLHRLTSLKTGHSYIEHLRYRISNGSLFKYREETRAARISALVIVMGLICWTPYVCMLVLRNLVEPSEDSEDKPMDDIGPSLDAGALGFLVLATYVSPLLFGYRSRRVKRELRKFFCFKRELSYRNNRSLMAKKVLRRRHSGVTMLGQMGLGGDSTLDNTRYNILNCMYGRVKWPKDKVHFVQVPDTALAVETCRSSFSSGASTQISSTSTDEC</sequence>
<evidence type="ECO:0000259" key="12">
    <source>
        <dbReference type="PROSITE" id="PS50262"/>
    </source>
</evidence>
<evidence type="ECO:0000256" key="8">
    <source>
        <dbReference type="ARBA" id="ARBA00023170"/>
    </source>
</evidence>
<evidence type="ECO:0000313" key="13">
    <source>
        <dbReference type="Proteomes" id="UP000695007"/>
    </source>
</evidence>
<feature type="transmembrane region" description="Helical" evidence="11">
    <location>
        <begin position="103"/>
        <end position="124"/>
    </location>
</feature>
<evidence type="ECO:0000313" key="14">
    <source>
        <dbReference type="RefSeq" id="XP_011497608.1"/>
    </source>
</evidence>
<evidence type="ECO:0000256" key="3">
    <source>
        <dbReference type="ARBA" id="ARBA00022475"/>
    </source>
</evidence>
<feature type="transmembrane region" description="Helical" evidence="11">
    <location>
        <begin position="550"/>
        <end position="569"/>
    </location>
</feature>
<dbReference type="InterPro" id="IPR017452">
    <property type="entry name" value="GPCR_Rhodpsn_7TM"/>
</dbReference>
<keyword evidence="4 11" id="KW-0812">Transmembrane</keyword>
<dbReference type="KEGG" id="csol:105361982"/>
<dbReference type="Pfam" id="PF00001">
    <property type="entry name" value="7tm_1"/>
    <property type="match status" value="2"/>
</dbReference>
<dbReference type="PANTHER" id="PTHR22752:SF1">
    <property type="entry name" value="G-PROTEIN COUPLED RECEPTOR 176"/>
    <property type="match status" value="1"/>
</dbReference>